<organism evidence="1 2">
    <name type="scientific">Nocardioides zeae</name>
    <dbReference type="NCBI Taxonomy" id="1457234"/>
    <lineage>
        <taxon>Bacteria</taxon>
        <taxon>Bacillati</taxon>
        <taxon>Actinomycetota</taxon>
        <taxon>Actinomycetes</taxon>
        <taxon>Propionibacteriales</taxon>
        <taxon>Nocardioidaceae</taxon>
        <taxon>Nocardioides</taxon>
    </lineage>
</organism>
<gene>
    <name evidence="1" type="ORF">G3T38_00665</name>
</gene>
<reference evidence="1 2" key="1">
    <citation type="journal article" date="2014" name="Int. J. Syst. Evol. Microbiol.">
        <title>Nocardioides zeae sp. nov., isolated from the stem of Zea mays.</title>
        <authorList>
            <person name="Glaeser S.P."/>
            <person name="McInroy J.A."/>
            <person name="Busse H.J."/>
            <person name="Kampfer P."/>
        </authorList>
    </citation>
    <scope>NUCLEOTIDE SEQUENCE [LARGE SCALE GENOMIC DNA]</scope>
    <source>
        <strain evidence="1 2">JCM 30728</strain>
    </source>
</reference>
<dbReference type="RefSeq" id="WP_163770152.1">
    <property type="nucleotide sequence ID" value="NZ_JAAGXA010000001.1"/>
</dbReference>
<dbReference type="EMBL" id="JAAGXA010000001">
    <property type="protein sequence ID" value="NEN76782.1"/>
    <property type="molecule type" value="Genomic_DNA"/>
</dbReference>
<sequence length="154" mass="16991">MESLRVGSDDWLSSVEGSIGKGIRQLNRSHADIQAIADREPSIDPAKPRVGIVVTLEPFYADQNWILAERLPQRELPIAVMSVGELESLVTLTADELSDAVLDTEHVYDGNELRLRSDLAGERLNPLLVSTWEAIGLFGRVEAVKDRLASEAEE</sequence>
<keyword evidence="2" id="KW-1185">Reference proteome</keyword>
<accession>A0A6P0HD66</accession>
<name>A0A6P0HD66_9ACTN</name>
<protein>
    <submittedName>
        <fullName evidence="1">Uncharacterized protein</fullName>
    </submittedName>
</protein>
<evidence type="ECO:0000313" key="1">
    <source>
        <dbReference type="EMBL" id="NEN76782.1"/>
    </source>
</evidence>
<dbReference type="Proteomes" id="UP000468687">
    <property type="component" value="Unassembled WGS sequence"/>
</dbReference>
<comment type="caution">
    <text evidence="1">The sequence shown here is derived from an EMBL/GenBank/DDBJ whole genome shotgun (WGS) entry which is preliminary data.</text>
</comment>
<proteinExistence type="predicted"/>
<dbReference type="AlphaFoldDB" id="A0A6P0HD66"/>
<evidence type="ECO:0000313" key="2">
    <source>
        <dbReference type="Proteomes" id="UP000468687"/>
    </source>
</evidence>